<reference evidence="6" key="1">
    <citation type="submission" date="2016-10" db="EMBL/GenBank/DDBJ databases">
        <authorList>
            <person name="Varghese N."/>
            <person name="Submissions S."/>
        </authorList>
    </citation>
    <scope>NUCLEOTIDE SEQUENCE [LARGE SCALE GENOMIC DNA]</scope>
    <source>
        <strain evidence="6">DSM 45722</strain>
    </source>
</reference>
<dbReference type="SUPFAM" id="SSF46689">
    <property type="entry name" value="Homeodomain-like"/>
    <property type="match status" value="2"/>
</dbReference>
<sequence length="307" mass="33464">MDLVSELLEVSRARCVLSGGISGSGAWAARSPAPGRIKILGVVKGSLRFRVSTEPAILQVDAGEVLVVDGHTPFELGSDLDEPPVQLRESDPVRPVHRDADHVCITAHVELFEAGDDFLRDAIPPVMRLHGGAREATTARWLLEELLEEFAHERAGRSAASAQLTQLLFVQVLRAWAAADELPSGWVRAATDDRLSPALTLMHGDLSRDWRISELATACAMSRSSFADRFTKTAGVPPVTYLFRWRMRHAERALTEGSASINELATSLGYRSESAFSVAFKRWSGIAPSRFRHSAPAAGRHRAPSSP</sequence>
<dbReference type="InterPro" id="IPR009057">
    <property type="entry name" value="Homeodomain-like_sf"/>
</dbReference>
<dbReference type="AlphaFoldDB" id="A0A1G4XT85"/>
<feature type="domain" description="HTH araC/xylS-type" evidence="4">
    <location>
        <begin position="196"/>
        <end position="294"/>
    </location>
</feature>
<dbReference type="PROSITE" id="PS01124">
    <property type="entry name" value="HTH_ARAC_FAMILY_2"/>
    <property type="match status" value="1"/>
</dbReference>
<keyword evidence="6" id="KW-1185">Reference proteome</keyword>
<dbReference type="InterPro" id="IPR018060">
    <property type="entry name" value="HTH_AraC"/>
</dbReference>
<dbReference type="OrthoDB" id="241790at2"/>
<evidence type="ECO:0000259" key="4">
    <source>
        <dbReference type="PROSITE" id="PS01124"/>
    </source>
</evidence>
<evidence type="ECO:0000256" key="1">
    <source>
        <dbReference type="ARBA" id="ARBA00023015"/>
    </source>
</evidence>
<evidence type="ECO:0000313" key="6">
    <source>
        <dbReference type="Proteomes" id="UP000198981"/>
    </source>
</evidence>
<dbReference type="PRINTS" id="PR00032">
    <property type="entry name" value="HTHARAC"/>
</dbReference>
<dbReference type="Gene3D" id="1.10.10.60">
    <property type="entry name" value="Homeodomain-like"/>
    <property type="match status" value="2"/>
</dbReference>
<dbReference type="PANTHER" id="PTHR46796:SF7">
    <property type="entry name" value="ARAC FAMILY TRANSCRIPTIONAL REGULATOR"/>
    <property type="match status" value="1"/>
</dbReference>
<keyword evidence="1" id="KW-0805">Transcription regulation</keyword>
<accession>A0A1G4XT85</accession>
<dbReference type="InterPro" id="IPR018062">
    <property type="entry name" value="HTH_AraC-typ_CS"/>
</dbReference>
<keyword evidence="2 5" id="KW-0238">DNA-binding</keyword>
<gene>
    <name evidence="5" type="ORF">SAMN03159343_1398</name>
</gene>
<dbReference type="InterPro" id="IPR032783">
    <property type="entry name" value="AraC_lig"/>
</dbReference>
<proteinExistence type="predicted"/>
<evidence type="ECO:0000313" key="5">
    <source>
        <dbReference type="EMBL" id="SCX44335.1"/>
    </source>
</evidence>
<dbReference type="SMART" id="SM00342">
    <property type="entry name" value="HTH_ARAC"/>
    <property type="match status" value="1"/>
</dbReference>
<dbReference type="InterPro" id="IPR050204">
    <property type="entry name" value="AraC_XylS_family_regulators"/>
</dbReference>
<dbReference type="Pfam" id="PF12833">
    <property type="entry name" value="HTH_18"/>
    <property type="match status" value="1"/>
</dbReference>
<keyword evidence="3" id="KW-0804">Transcription</keyword>
<dbReference type="PANTHER" id="PTHR46796">
    <property type="entry name" value="HTH-TYPE TRANSCRIPTIONAL ACTIVATOR RHAS-RELATED"/>
    <property type="match status" value="1"/>
</dbReference>
<dbReference type="Proteomes" id="UP000198981">
    <property type="component" value="Unassembled WGS sequence"/>
</dbReference>
<dbReference type="GO" id="GO:0043565">
    <property type="term" value="F:sequence-specific DNA binding"/>
    <property type="evidence" value="ECO:0007669"/>
    <property type="project" value="InterPro"/>
</dbReference>
<dbReference type="PROSITE" id="PS00041">
    <property type="entry name" value="HTH_ARAC_FAMILY_1"/>
    <property type="match status" value="1"/>
</dbReference>
<name>A0A1G4XT85_9ACTN</name>
<dbReference type="GO" id="GO:0003700">
    <property type="term" value="F:DNA-binding transcription factor activity"/>
    <property type="evidence" value="ECO:0007669"/>
    <property type="project" value="InterPro"/>
</dbReference>
<dbReference type="EMBL" id="FMUH01000002">
    <property type="protein sequence ID" value="SCX44335.1"/>
    <property type="molecule type" value="Genomic_DNA"/>
</dbReference>
<dbReference type="RefSeq" id="WP_092801527.1">
    <property type="nucleotide sequence ID" value="NZ_FMUH01000002.1"/>
</dbReference>
<organism evidence="5 6">
    <name type="scientific">Klenkia marina</name>
    <dbReference type="NCBI Taxonomy" id="1960309"/>
    <lineage>
        <taxon>Bacteria</taxon>
        <taxon>Bacillati</taxon>
        <taxon>Actinomycetota</taxon>
        <taxon>Actinomycetes</taxon>
        <taxon>Geodermatophilales</taxon>
        <taxon>Geodermatophilaceae</taxon>
        <taxon>Klenkia</taxon>
    </lineage>
</organism>
<protein>
    <submittedName>
        <fullName evidence="5">AraC-type DNA-binding protein</fullName>
    </submittedName>
</protein>
<dbReference type="Pfam" id="PF12852">
    <property type="entry name" value="Cupin_6"/>
    <property type="match status" value="1"/>
</dbReference>
<evidence type="ECO:0000256" key="2">
    <source>
        <dbReference type="ARBA" id="ARBA00023125"/>
    </source>
</evidence>
<evidence type="ECO:0000256" key="3">
    <source>
        <dbReference type="ARBA" id="ARBA00023163"/>
    </source>
</evidence>
<dbReference type="STRING" id="1960309.SAMN03159343_1398"/>
<dbReference type="InterPro" id="IPR020449">
    <property type="entry name" value="Tscrpt_reg_AraC-type_HTH"/>
</dbReference>